<accession>A0A9E8NI57</accession>
<dbReference type="KEGG" id="dpf:ON006_09315"/>
<dbReference type="InterPro" id="IPR002560">
    <property type="entry name" value="Transposase_DDE"/>
</dbReference>
<feature type="domain" description="Transposase IS204/IS1001/IS1096/IS1165 DDE" evidence="1">
    <location>
        <begin position="46"/>
        <end position="311"/>
    </location>
</feature>
<dbReference type="RefSeq" id="WP_244819644.1">
    <property type="nucleotide sequence ID" value="NZ_CP112998.1"/>
</dbReference>
<dbReference type="EMBL" id="CP112998">
    <property type="protein sequence ID" value="WAC15427.1"/>
    <property type="molecule type" value="Genomic_DNA"/>
</dbReference>
<proteinExistence type="predicted"/>
<sequence>MGRFYGVNGRDLLRQYRDFQSGFKDWSQRSHAKKWLLFPKNIGSHLSIDETSLSHGELYTILTNKAAKGGKGSIVAIVAGTKAEAVIEVIRKIPESLRKKVSEITLDMAGSMTMIAKRCFPRATRVTDRFHVQRLAIEALQEIRIKHRWEALDQENDAIELAKASQAEYQPEILPNGDTVKQLLARARYALYKKPNTWTDSQKERAQLLFERFPDLKKAYELALELSNIFTNTTEKIYGLTRLAKWHERVRQSGFKSFNTVARSIENHYKTIVNYFDNRSTNASAESFNAKIKAFRAQFRGVRNVEFFLYRLTQLYA</sequence>
<dbReference type="PANTHER" id="PTHR33498">
    <property type="entry name" value="TRANSPOSASE FOR INSERTION SEQUENCE ELEMENT IS1557"/>
    <property type="match status" value="1"/>
</dbReference>
<gene>
    <name evidence="2" type="ORF">ON006_09315</name>
</gene>
<dbReference type="PANTHER" id="PTHR33498:SF1">
    <property type="entry name" value="TRANSPOSASE FOR INSERTION SEQUENCE ELEMENT IS1557"/>
    <property type="match status" value="1"/>
</dbReference>
<name>A0A9E8NI57_9BACT</name>
<organism evidence="2 3">
    <name type="scientific">Dyadobacter pollutisoli</name>
    <dbReference type="NCBI Taxonomy" id="2910158"/>
    <lineage>
        <taxon>Bacteria</taxon>
        <taxon>Pseudomonadati</taxon>
        <taxon>Bacteroidota</taxon>
        <taxon>Cytophagia</taxon>
        <taxon>Cytophagales</taxon>
        <taxon>Spirosomataceae</taxon>
        <taxon>Dyadobacter</taxon>
    </lineage>
</organism>
<evidence type="ECO:0000313" key="2">
    <source>
        <dbReference type="EMBL" id="WAC15427.1"/>
    </source>
</evidence>
<reference evidence="2" key="1">
    <citation type="submission" date="2022-11" db="EMBL/GenBank/DDBJ databases">
        <title>Dyadobacter pollutisoli sp. nov., isolated from plastic dumped soil.</title>
        <authorList>
            <person name="Kim J.M."/>
            <person name="Kim K.R."/>
            <person name="Lee J.K."/>
            <person name="Hao L."/>
            <person name="Jeon C.O."/>
        </authorList>
    </citation>
    <scope>NUCLEOTIDE SEQUENCE</scope>
    <source>
        <strain evidence="2">U1</strain>
    </source>
</reference>
<dbReference type="Proteomes" id="UP001164653">
    <property type="component" value="Chromosome"/>
</dbReference>
<keyword evidence="3" id="KW-1185">Reference proteome</keyword>
<dbReference type="InterPro" id="IPR047951">
    <property type="entry name" value="Transpos_ISL3"/>
</dbReference>
<protein>
    <submittedName>
        <fullName evidence="2">Transposase</fullName>
    </submittedName>
</protein>
<dbReference type="Pfam" id="PF01610">
    <property type="entry name" value="DDE_Tnp_ISL3"/>
    <property type="match status" value="1"/>
</dbReference>
<dbReference type="AlphaFoldDB" id="A0A9E8NI57"/>
<evidence type="ECO:0000259" key="1">
    <source>
        <dbReference type="Pfam" id="PF01610"/>
    </source>
</evidence>
<evidence type="ECO:0000313" key="3">
    <source>
        <dbReference type="Proteomes" id="UP001164653"/>
    </source>
</evidence>